<organism evidence="1 2">
    <name type="scientific">Streptomyces xanthophaeus</name>
    <dbReference type="NCBI Taxonomy" id="67385"/>
    <lineage>
        <taxon>Bacteria</taxon>
        <taxon>Bacillati</taxon>
        <taxon>Actinomycetota</taxon>
        <taxon>Actinomycetes</taxon>
        <taxon>Kitasatosporales</taxon>
        <taxon>Streptomycetaceae</taxon>
        <taxon>Streptomyces</taxon>
    </lineage>
</organism>
<proteinExistence type="predicted"/>
<dbReference type="RefSeq" id="WP_031149722.1">
    <property type="nucleotide sequence ID" value="NZ_BNEE01000006.1"/>
</dbReference>
<dbReference type="OrthoDB" id="4226008at2"/>
<comment type="caution">
    <text evidence="1">The sequence shown here is derived from an EMBL/GenBank/DDBJ whole genome shotgun (WGS) entry which is preliminary data.</text>
</comment>
<keyword evidence="2" id="KW-1185">Reference proteome</keyword>
<name>A0A919GZJ5_9ACTN</name>
<evidence type="ECO:0000313" key="1">
    <source>
        <dbReference type="EMBL" id="GHI86242.1"/>
    </source>
</evidence>
<evidence type="ECO:0000313" key="2">
    <source>
        <dbReference type="Proteomes" id="UP000600026"/>
    </source>
</evidence>
<dbReference type="Proteomes" id="UP000600026">
    <property type="component" value="Unassembled WGS sequence"/>
</dbReference>
<protein>
    <submittedName>
        <fullName evidence="1">Uncharacterized protein</fullName>
    </submittedName>
</protein>
<accession>A0A919GZJ5</accession>
<dbReference type="AlphaFoldDB" id="A0A919GZJ5"/>
<reference evidence="1" key="1">
    <citation type="submission" date="2020-09" db="EMBL/GenBank/DDBJ databases">
        <title>Whole genome shotgun sequence of Streptomyces xanthophaeus NBRC 12829.</title>
        <authorList>
            <person name="Komaki H."/>
            <person name="Tamura T."/>
        </authorList>
    </citation>
    <scope>NUCLEOTIDE SEQUENCE</scope>
    <source>
        <strain evidence="1">NBRC 12829</strain>
    </source>
</reference>
<sequence length="162" mass="17398">MLSVKTGSYPHSVRIADADLSPDAPGSPAPQGLTHIKLLLKVTSTPGRPMKAPHPKAYWVVKYDGCEAAQKARSLIACGGMDDGSKYYTEEQIRNEDYSTGIYNQFGDLEADTPYWIVAWQLIPEKADLSGAQLCEAINGAPDNCIPLGTIRQDGATSPTTG</sequence>
<dbReference type="EMBL" id="BNEE01000006">
    <property type="protein sequence ID" value="GHI86242.1"/>
    <property type="molecule type" value="Genomic_DNA"/>
</dbReference>
<gene>
    <name evidence="1" type="ORF">Sxan_36060</name>
</gene>